<dbReference type="InterPro" id="IPR048627">
    <property type="entry name" value="Sec10_HB"/>
</dbReference>
<reference evidence="2" key="1">
    <citation type="submission" date="2020-05" db="EMBL/GenBank/DDBJ databases">
        <title>Phylogenomic resolution of chytrid fungi.</title>
        <authorList>
            <person name="Stajich J.E."/>
            <person name="Amses K."/>
            <person name="Simmons R."/>
            <person name="Seto K."/>
            <person name="Myers J."/>
            <person name="Bonds A."/>
            <person name="Quandt C.A."/>
            <person name="Barry K."/>
            <person name="Liu P."/>
            <person name="Grigoriev I."/>
            <person name="Longcore J.E."/>
            <person name="James T.Y."/>
        </authorList>
    </citation>
    <scope>NUCLEOTIDE SEQUENCE</scope>
    <source>
        <strain evidence="2">PLAUS21</strain>
    </source>
</reference>
<dbReference type="GO" id="GO:0000145">
    <property type="term" value="C:exocyst"/>
    <property type="evidence" value="ECO:0007669"/>
    <property type="project" value="TreeGrafter"/>
</dbReference>
<sequence length="739" mass="82501">MMKMRQQAKQPPNLPPKQITALPPDIVSRIFSLLPVPEIVNVARVCRRFKVLAYNDEVYEWKLQALGMSDDVIDEHMALKDSLAARLRKLPGGQYLPAAGKHLLVDDLDKKINEGFDAPSISASLPDAKASHLIIGAGGLKAALANAAKTKTEKPAVKQKKYELNRPAREAFKRVYMELYPYYVDFKDKSNDSLLFRDYKDLSEIGAILARLVLFDKCKFLARDTTDISFGLKNTVEWFESLLLGQFDGAFDSHNIEEMKKNAHAAFQLNGGLGCVNVFISKNPASKLPTITGPSVGYLFADEFAKFMDHTLANCKVQADLISQVFDPSINALTLFINKVFEDSISEYLTSLLVAAKAREGLGIYLHTLATSVYCCSQFVDFIASTNKEKVDATTIKNHINDIFSPYVNTYLEQELEHLKKIIKIQLEKWDNRDKKKGDGNYLNDAEKASAHKNKVMNTMKAIMFAPVALTSKLVGGGKKPVSTPLLNDSDPIDGSGDVKDDTVTYQLDDDSLNSLVSLELSLHLMHANKESLGRALVITASTDMTKLRPAVQKIFICLLKAIGEKHLKPAFAIAIDRLSKSVPADFGEGQKMINMDSLQFFDLIHMGDVIQQMVDVYYAEDIRMWIDENDFLSDIIIEKKAFERLLDDSVAAGMDKAIQVLINQCEFLLISGHALNDYNPNVAAVFDFKPTKACNQVVQCLETHVKVLKGCIEQSTMEVFLGEVSVRLFQYFMINLES</sequence>
<protein>
    <submittedName>
        <fullName evidence="2">F-box protein: endocytic membrane traffic, recycling ReCYcling 1</fullName>
    </submittedName>
</protein>
<name>A0AAD5UL53_9FUNG</name>
<comment type="caution">
    <text evidence="2">The sequence shown here is derived from an EMBL/GenBank/DDBJ whole genome shotgun (WGS) entry which is preliminary data.</text>
</comment>
<dbReference type="SMART" id="SM00256">
    <property type="entry name" value="FBOX"/>
    <property type="match status" value="1"/>
</dbReference>
<dbReference type="GO" id="GO:0006887">
    <property type="term" value="P:exocytosis"/>
    <property type="evidence" value="ECO:0007669"/>
    <property type="project" value="TreeGrafter"/>
</dbReference>
<dbReference type="InterPro" id="IPR009976">
    <property type="entry name" value="Sec10-like"/>
</dbReference>
<dbReference type="Pfam" id="PF12937">
    <property type="entry name" value="F-box-like"/>
    <property type="match status" value="1"/>
</dbReference>
<dbReference type="PANTHER" id="PTHR12100:SF1">
    <property type="entry name" value="RECYCLIN-1"/>
    <property type="match status" value="1"/>
</dbReference>
<dbReference type="GO" id="GO:0006893">
    <property type="term" value="P:Golgi to plasma membrane transport"/>
    <property type="evidence" value="ECO:0007669"/>
    <property type="project" value="TreeGrafter"/>
</dbReference>
<dbReference type="SUPFAM" id="SSF81383">
    <property type="entry name" value="F-box domain"/>
    <property type="match status" value="1"/>
</dbReference>
<keyword evidence="3" id="KW-1185">Reference proteome</keyword>
<dbReference type="InterPro" id="IPR036047">
    <property type="entry name" value="F-box-like_dom_sf"/>
</dbReference>
<dbReference type="AlphaFoldDB" id="A0AAD5UL53"/>
<feature type="domain" description="F-box" evidence="1">
    <location>
        <begin position="16"/>
        <end position="62"/>
    </location>
</feature>
<dbReference type="PANTHER" id="PTHR12100">
    <property type="entry name" value="SEC10"/>
    <property type="match status" value="1"/>
</dbReference>
<dbReference type="CDD" id="cd09917">
    <property type="entry name" value="F-box_SF"/>
    <property type="match status" value="1"/>
</dbReference>
<accession>A0AAD5UL53</accession>
<evidence type="ECO:0000313" key="3">
    <source>
        <dbReference type="Proteomes" id="UP001210925"/>
    </source>
</evidence>
<dbReference type="PROSITE" id="PS50181">
    <property type="entry name" value="FBOX"/>
    <property type="match status" value="1"/>
</dbReference>
<dbReference type="InterPro" id="IPR001810">
    <property type="entry name" value="F-box_dom"/>
</dbReference>
<organism evidence="2 3">
    <name type="scientific">Boothiomyces macroporosus</name>
    <dbReference type="NCBI Taxonomy" id="261099"/>
    <lineage>
        <taxon>Eukaryota</taxon>
        <taxon>Fungi</taxon>
        <taxon>Fungi incertae sedis</taxon>
        <taxon>Chytridiomycota</taxon>
        <taxon>Chytridiomycota incertae sedis</taxon>
        <taxon>Chytridiomycetes</taxon>
        <taxon>Rhizophydiales</taxon>
        <taxon>Terramycetaceae</taxon>
        <taxon>Boothiomyces</taxon>
    </lineage>
</organism>
<dbReference type="Pfam" id="PF07393">
    <property type="entry name" value="Sec10_HB"/>
    <property type="match status" value="1"/>
</dbReference>
<gene>
    <name evidence="2" type="primary">RCY1</name>
    <name evidence="2" type="ORF">HK103_006494</name>
</gene>
<dbReference type="Gene3D" id="1.20.1280.50">
    <property type="match status" value="1"/>
</dbReference>
<dbReference type="Proteomes" id="UP001210925">
    <property type="component" value="Unassembled WGS sequence"/>
</dbReference>
<evidence type="ECO:0000259" key="1">
    <source>
        <dbReference type="PROSITE" id="PS50181"/>
    </source>
</evidence>
<evidence type="ECO:0000313" key="2">
    <source>
        <dbReference type="EMBL" id="KAJ3261185.1"/>
    </source>
</evidence>
<dbReference type="EMBL" id="JADGKB010000007">
    <property type="protein sequence ID" value="KAJ3261185.1"/>
    <property type="molecule type" value="Genomic_DNA"/>
</dbReference>
<proteinExistence type="predicted"/>